<proteinExistence type="predicted"/>
<sequence>MTWPIIAQDMVLLTKHRDHIIPCRHVEAKTVNKQDGFSVRIGMLDEFIMCAV</sequence>
<dbReference type="Proteomes" id="UP001500782">
    <property type="component" value="Unassembled WGS sequence"/>
</dbReference>
<organism evidence="1 2">
    <name type="scientific">Bacillus carboniphilus</name>
    <dbReference type="NCBI Taxonomy" id="86663"/>
    <lineage>
        <taxon>Bacteria</taxon>
        <taxon>Bacillati</taxon>
        <taxon>Bacillota</taxon>
        <taxon>Bacilli</taxon>
        <taxon>Bacillales</taxon>
        <taxon>Bacillaceae</taxon>
        <taxon>Bacillus</taxon>
    </lineage>
</organism>
<accession>A0ABN0VTU5</accession>
<comment type="caution">
    <text evidence="1">The sequence shown here is derived from an EMBL/GenBank/DDBJ whole genome shotgun (WGS) entry which is preliminary data.</text>
</comment>
<dbReference type="EMBL" id="BAAADJ010000004">
    <property type="protein sequence ID" value="GAA0317177.1"/>
    <property type="molecule type" value="Genomic_DNA"/>
</dbReference>
<evidence type="ECO:0000313" key="1">
    <source>
        <dbReference type="EMBL" id="GAA0317177.1"/>
    </source>
</evidence>
<reference evidence="1 2" key="1">
    <citation type="journal article" date="2019" name="Int. J. Syst. Evol. Microbiol.">
        <title>The Global Catalogue of Microorganisms (GCM) 10K type strain sequencing project: providing services to taxonomists for standard genome sequencing and annotation.</title>
        <authorList>
            <consortium name="The Broad Institute Genomics Platform"/>
            <consortium name="The Broad Institute Genome Sequencing Center for Infectious Disease"/>
            <person name="Wu L."/>
            <person name="Ma J."/>
        </authorList>
    </citation>
    <scope>NUCLEOTIDE SEQUENCE [LARGE SCALE GENOMIC DNA]</scope>
    <source>
        <strain evidence="1 2">JCM 9731</strain>
    </source>
</reference>
<keyword evidence="2" id="KW-1185">Reference proteome</keyword>
<protein>
    <submittedName>
        <fullName evidence="1">Uncharacterized protein</fullName>
    </submittedName>
</protein>
<name>A0ABN0VTU5_9BACI</name>
<evidence type="ECO:0000313" key="2">
    <source>
        <dbReference type="Proteomes" id="UP001500782"/>
    </source>
</evidence>
<gene>
    <name evidence="1" type="ORF">GCM10008967_04670</name>
</gene>